<dbReference type="GO" id="GO:0009295">
    <property type="term" value="C:nucleoid"/>
    <property type="evidence" value="ECO:0007669"/>
    <property type="project" value="InterPro"/>
</dbReference>
<sequence>MDKIRDILINEAVLHVLDNNSDEPILNNYKIALNDEVYKFILSHIERILKDNDLKYAIFKESSTVIRETSQDYLNGQIDLLEASNCVANSLFSFMKSDINIPSCNLFVVSISTEYGPMLGILKLDYIKQYAHEIDFIDDHVVINITPITTGLPATKKVQKAAFIRPICNGEEYNLLVLDKVKSKKSDEYGTDYFTEKFLECLLIDNDRDNTRVFMNTVENWTRSNLKEDAVKAEEIRSFAKSELKENEEIDIYDFASKVLPFEESKKDFIAYMQANDIEKVKVDKEYLEKRLSKLKLKIDSDIEISITEEAYRDINRFGIQNNGDGSITFMIKNVDRYVEK</sequence>
<dbReference type="InterPro" id="IPR007358">
    <property type="entry name" value="Nucleoid_associated_NdpA"/>
</dbReference>
<organism evidence="1 2">
    <name type="scientific">Clostridium botulinum</name>
    <dbReference type="NCBI Taxonomy" id="1491"/>
    <lineage>
        <taxon>Bacteria</taxon>
        <taxon>Bacillati</taxon>
        <taxon>Bacillota</taxon>
        <taxon>Clostridia</taxon>
        <taxon>Eubacteriales</taxon>
        <taxon>Clostridiaceae</taxon>
        <taxon>Clostridium</taxon>
    </lineage>
</organism>
<proteinExistence type="predicted"/>
<dbReference type="AlphaFoldDB" id="A0A6B4CXL1"/>
<dbReference type="Proteomes" id="UP000478995">
    <property type="component" value="Unassembled WGS sequence"/>
</dbReference>
<comment type="caution">
    <text evidence="1">The sequence shown here is derived from an EMBL/GenBank/DDBJ whole genome shotgun (WGS) entry which is preliminary data.</text>
</comment>
<name>A0A6B4CXL1_CLOBO</name>
<protein>
    <submittedName>
        <fullName evidence="1">Nucleoid-associated protein</fullName>
    </submittedName>
</protein>
<reference evidence="1 2" key="1">
    <citation type="submission" date="2019-04" db="EMBL/GenBank/DDBJ databases">
        <title>Genome sequencing of Clostridium botulinum Groups I-IV and Clostridium butyricum.</title>
        <authorList>
            <person name="Brunt J."/>
            <person name="Van Vliet A.H.M."/>
            <person name="Stringer S.C."/>
            <person name="Carter A.T."/>
            <person name="Peck M.W."/>
        </authorList>
    </citation>
    <scope>NUCLEOTIDE SEQUENCE [LARGE SCALE GENOMIC DNA]</scope>
    <source>
        <strain evidence="1 2">IFR 18/037</strain>
    </source>
</reference>
<gene>
    <name evidence="1" type="ORF">FC794_18375</name>
</gene>
<evidence type="ECO:0000313" key="1">
    <source>
        <dbReference type="EMBL" id="NFG18701.1"/>
    </source>
</evidence>
<evidence type="ECO:0000313" key="2">
    <source>
        <dbReference type="Proteomes" id="UP000478995"/>
    </source>
</evidence>
<dbReference type="EMBL" id="SWOY01000014">
    <property type="protein sequence ID" value="NFG18701.1"/>
    <property type="molecule type" value="Genomic_DNA"/>
</dbReference>
<dbReference type="Pfam" id="PF04245">
    <property type="entry name" value="NA37"/>
    <property type="match status" value="1"/>
</dbReference>
<dbReference type="RefSeq" id="WP_012703959.1">
    <property type="nucleotide sequence ID" value="NZ_CP013847.1"/>
</dbReference>
<accession>A0A6B4CXL1</accession>